<feature type="region of interest" description="Disordered" evidence="1">
    <location>
        <begin position="50"/>
        <end position="93"/>
    </location>
</feature>
<protein>
    <submittedName>
        <fullName evidence="3">Uncharacterized protein LOC127750048</fullName>
    </submittedName>
</protein>
<dbReference type="Proteomes" id="UP000504606">
    <property type="component" value="Unplaced"/>
</dbReference>
<evidence type="ECO:0000313" key="3">
    <source>
        <dbReference type="RefSeq" id="XP_052126480.1"/>
    </source>
</evidence>
<sequence>MIDTIADVLRQAFGRAAMKSREVLMEHVLVTIPATIPEVLDVPALPRAASADSLHQHHHTASEDEEPGVATEEAEGAETDLGDLESDDSNKQPLSLPVVAAVAALPTLPRANADSAPPSLLSVQHASGRVKRLGTASWTAQERASRRPRSACSSSSSLTGVGHRF</sequence>
<proteinExistence type="predicted"/>
<feature type="compositionally biased region" description="Acidic residues" evidence="1">
    <location>
        <begin position="63"/>
        <end position="87"/>
    </location>
</feature>
<dbReference type="AlphaFoldDB" id="A0A9C6U2X0"/>
<evidence type="ECO:0000313" key="2">
    <source>
        <dbReference type="Proteomes" id="UP000504606"/>
    </source>
</evidence>
<dbReference type="GeneID" id="127750048"/>
<accession>A0A9C6U2X0</accession>
<gene>
    <name evidence="3" type="primary">LOC127750048</name>
</gene>
<organism evidence="2 3">
    <name type="scientific">Frankliniella occidentalis</name>
    <name type="common">Western flower thrips</name>
    <name type="synonym">Euthrips occidentalis</name>
    <dbReference type="NCBI Taxonomy" id="133901"/>
    <lineage>
        <taxon>Eukaryota</taxon>
        <taxon>Metazoa</taxon>
        <taxon>Ecdysozoa</taxon>
        <taxon>Arthropoda</taxon>
        <taxon>Hexapoda</taxon>
        <taxon>Insecta</taxon>
        <taxon>Pterygota</taxon>
        <taxon>Neoptera</taxon>
        <taxon>Paraneoptera</taxon>
        <taxon>Thysanoptera</taxon>
        <taxon>Terebrantia</taxon>
        <taxon>Thripoidea</taxon>
        <taxon>Thripidae</taxon>
        <taxon>Frankliniella</taxon>
    </lineage>
</organism>
<name>A0A9C6U2X0_FRAOC</name>
<feature type="region of interest" description="Disordered" evidence="1">
    <location>
        <begin position="132"/>
        <end position="165"/>
    </location>
</feature>
<dbReference type="KEGG" id="foc:127750048"/>
<reference evidence="3" key="1">
    <citation type="submission" date="2025-08" db="UniProtKB">
        <authorList>
            <consortium name="RefSeq"/>
        </authorList>
    </citation>
    <scope>IDENTIFICATION</scope>
    <source>
        <tissue evidence="3">Whole organism</tissue>
    </source>
</reference>
<dbReference type="RefSeq" id="XP_052126480.1">
    <property type="nucleotide sequence ID" value="XM_052270520.1"/>
</dbReference>
<evidence type="ECO:0000256" key="1">
    <source>
        <dbReference type="SAM" id="MobiDB-lite"/>
    </source>
</evidence>
<keyword evidence="2" id="KW-1185">Reference proteome</keyword>